<organism evidence="6 7">
    <name type="scientific">Mucisphaera calidilacus</name>
    <dbReference type="NCBI Taxonomy" id="2527982"/>
    <lineage>
        <taxon>Bacteria</taxon>
        <taxon>Pseudomonadati</taxon>
        <taxon>Planctomycetota</taxon>
        <taxon>Phycisphaerae</taxon>
        <taxon>Phycisphaerales</taxon>
        <taxon>Phycisphaeraceae</taxon>
        <taxon>Mucisphaera</taxon>
    </lineage>
</organism>
<dbReference type="PROSITE" id="PS51257">
    <property type="entry name" value="PROKAR_LIPOPROTEIN"/>
    <property type="match status" value="1"/>
</dbReference>
<dbReference type="AlphaFoldDB" id="A0A518BX51"/>
<dbReference type="Gene3D" id="3.30.1120.10">
    <property type="match status" value="1"/>
</dbReference>
<dbReference type="Gene3D" id="3.40.720.10">
    <property type="entry name" value="Alkaline Phosphatase, subunit A"/>
    <property type="match status" value="1"/>
</dbReference>
<dbReference type="GO" id="GO:0004065">
    <property type="term" value="F:arylsulfatase activity"/>
    <property type="evidence" value="ECO:0007669"/>
    <property type="project" value="UniProtKB-EC"/>
</dbReference>
<reference evidence="6 7" key="1">
    <citation type="submission" date="2019-02" db="EMBL/GenBank/DDBJ databases">
        <title>Deep-cultivation of Planctomycetes and their phenomic and genomic characterization uncovers novel biology.</title>
        <authorList>
            <person name="Wiegand S."/>
            <person name="Jogler M."/>
            <person name="Boedeker C."/>
            <person name="Pinto D."/>
            <person name="Vollmers J."/>
            <person name="Rivas-Marin E."/>
            <person name="Kohn T."/>
            <person name="Peeters S.H."/>
            <person name="Heuer A."/>
            <person name="Rast P."/>
            <person name="Oberbeckmann S."/>
            <person name="Bunk B."/>
            <person name="Jeske O."/>
            <person name="Meyerdierks A."/>
            <person name="Storesund J.E."/>
            <person name="Kallscheuer N."/>
            <person name="Luecker S."/>
            <person name="Lage O.M."/>
            <person name="Pohl T."/>
            <person name="Merkel B.J."/>
            <person name="Hornburger P."/>
            <person name="Mueller R.-W."/>
            <person name="Bruemmer F."/>
            <person name="Labrenz M."/>
            <person name="Spormann A.M."/>
            <person name="Op den Camp H."/>
            <person name="Overmann J."/>
            <person name="Amann R."/>
            <person name="Jetten M.S.M."/>
            <person name="Mascher T."/>
            <person name="Medema M.H."/>
            <person name="Devos D.P."/>
            <person name="Kaster A.-K."/>
            <person name="Ovreas L."/>
            <person name="Rohde M."/>
            <person name="Galperin M.Y."/>
            <person name="Jogler C."/>
        </authorList>
    </citation>
    <scope>NUCLEOTIDE SEQUENCE [LARGE SCALE GENOMIC DNA]</scope>
    <source>
        <strain evidence="6 7">Pan265</strain>
    </source>
</reference>
<proteinExistence type="inferred from homology"/>
<dbReference type="InterPro" id="IPR000917">
    <property type="entry name" value="Sulfatase_N"/>
</dbReference>
<dbReference type="Proteomes" id="UP000320386">
    <property type="component" value="Chromosome"/>
</dbReference>
<feature type="domain" description="Sulfatase N-terminal" evidence="5">
    <location>
        <begin position="35"/>
        <end position="341"/>
    </location>
</feature>
<dbReference type="SUPFAM" id="SSF53649">
    <property type="entry name" value="Alkaline phosphatase-like"/>
    <property type="match status" value="1"/>
</dbReference>
<dbReference type="InterPro" id="IPR017850">
    <property type="entry name" value="Alkaline_phosphatase_core_sf"/>
</dbReference>
<dbReference type="KEGG" id="mcad:Pan265_14010"/>
<evidence type="ECO:0000313" key="6">
    <source>
        <dbReference type="EMBL" id="QDU71551.1"/>
    </source>
</evidence>
<gene>
    <name evidence="6" type="primary">atsA_5</name>
    <name evidence="6" type="ORF">Pan265_14010</name>
</gene>
<sequence>MLRHSARCAATALTLTLAVSGCVSHDAQTDADQRPNILLILTDDQGYGDLALHGNQHLDTPRMDALGNASVRLDNFHAAPVCSPTRASLMTGRQFLSTGVWGVHGGRDYLHLGETTIAQRLSAAGYATYMMGKWHLGKSAAYLPHQRGFDESWMITDRLYMHTDPVFNHNGTTEKPKGWTAEILTDLAIDCMSREPDKPWFIYLAHPLIHEPYFAPDELVTKYRAMGLSESLATLYAMTEHLDTEVGRVVDAVTDRQNQRETIVIFMGDNGPIGNPWNLPHLTVEEMQQRNPRGWRGTKGNLYENGARVPAFVYAPERYQPRIEQSDTDVVDIVPTILDLASLPHNDATFDGLSLVPLLEGKPDALPDQRPLFMANHDARWPSWSYLYSHLPDREALRFEDQAVAVREGRYKFVLGYGSSALYDLALDTAEQQDISDQQPDVRDRLESTLRAWWEERVAAMPASYHMPTFQIGLDNAPSTYLYACAPVTVRGGVRTASHAVHDWQQDGDAIGLSVNVLRPGAYSLRADLVAGDNPSGSLTVRIGDATTTAPISEIRWPTIGTLELPADENIMWISLDHPGVADSPVIQELRGIEITPAPR</sequence>
<dbReference type="PANTHER" id="PTHR42693">
    <property type="entry name" value="ARYLSULFATASE FAMILY MEMBER"/>
    <property type="match status" value="1"/>
</dbReference>
<keyword evidence="4" id="KW-0106">Calcium</keyword>
<keyword evidence="3 6" id="KW-0378">Hydrolase</keyword>
<evidence type="ECO:0000259" key="5">
    <source>
        <dbReference type="Pfam" id="PF00884"/>
    </source>
</evidence>
<dbReference type="InterPro" id="IPR024607">
    <property type="entry name" value="Sulfatase_CS"/>
</dbReference>
<dbReference type="PANTHER" id="PTHR42693:SF53">
    <property type="entry name" value="ENDO-4-O-SULFATASE"/>
    <property type="match status" value="1"/>
</dbReference>
<protein>
    <submittedName>
        <fullName evidence="6">Arylsulfatase</fullName>
        <ecNumber evidence="6">3.1.6.1</ecNumber>
    </submittedName>
</protein>
<evidence type="ECO:0000256" key="4">
    <source>
        <dbReference type="ARBA" id="ARBA00022837"/>
    </source>
</evidence>
<dbReference type="PROSITE" id="PS00523">
    <property type="entry name" value="SULFATASE_1"/>
    <property type="match status" value="1"/>
</dbReference>
<dbReference type="Pfam" id="PF00884">
    <property type="entry name" value="Sulfatase"/>
    <property type="match status" value="1"/>
</dbReference>
<dbReference type="InterPro" id="IPR050738">
    <property type="entry name" value="Sulfatase"/>
</dbReference>
<evidence type="ECO:0000256" key="2">
    <source>
        <dbReference type="ARBA" id="ARBA00022723"/>
    </source>
</evidence>
<keyword evidence="7" id="KW-1185">Reference proteome</keyword>
<evidence type="ECO:0000256" key="3">
    <source>
        <dbReference type="ARBA" id="ARBA00022801"/>
    </source>
</evidence>
<dbReference type="GO" id="GO:0046872">
    <property type="term" value="F:metal ion binding"/>
    <property type="evidence" value="ECO:0007669"/>
    <property type="project" value="UniProtKB-KW"/>
</dbReference>
<keyword evidence="2" id="KW-0479">Metal-binding</keyword>
<accession>A0A518BX51</accession>
<dbReference type="RefSeq" id="WP_236254248.1">
    <property type="nucleotide sequence ID" value="NZ_CP036280.1"/>
</dbReference>
<dbReference type="EMBL" id="CP036280">
    <property type="protein sequence ID" value="QDU71551.1"/>
    <property type="molecule type" value="Genomic_DNA"/>
</dbReference>
<dbReference type="EC" id="3.1.6.1" evidence="6"/>
<evidence type="ECO:0000313" key="7">
    <source>
        <dbReference type="Proteomes" id="UP000320386"/>
    </source>
</evidence>
<comment type="similarity">
    <text evidence="1">Belongs to the sulfatase family.</text>
</comment>
<evidence type="ECO:0000256" key="1">
    <source>
        <dbReference type="ARBA" id="ARBA00008779"/>
    </source>
</evidence>
<name>A0A518BX51_9BACT</name>